<proteinExistence type="predicted"/>
<dbReference type="AlphaFoldDB" id="A0A5K3FJW5"/>
<dbReference type="Gene3D" id="1.20.58.60">
    <property type="match status" value="1"/>
</dbReference>
<dbReference type="WBParaSite" id="MCU_007923-RC">
    <property type="protein sequence ID" value="MCU_007923-RC"/>
    <property type="gene ID" value="MCU_007923"/>
</dbReference>
<protein>
    <submittedName>
        <fullName evidence="2">Calponin-homology (CH) domain-containing protein</fullName>
    </submittedName>
</protein>
<sequence length="86" mass="9731">GVLKSRVSSDVLLSSPNGRPSHNLKWLIESNKHFGTLQTALNWVQDRKAIVKNAPFGDNRKSITDATKRYEVIHKEIEAFKSDVEL</sequence>
<organism evidence="2">
    <name type="scientific">Mesocestoides corti</name>
    <name type="common">Flatworm</name>
    <dbReference type="NCBI Taxonomy" id="53468"/>
    <lineage>
        <taxon>Eukaryota</taxon>
        <taxon>Metazoa</taxon>
        <taxon>Spiralia</taxon>
        <taxon>Lophotrochozoa</taxon>
        <taxon>Platyhelminthes</taxon>
        <taxon>Cestoda</taxon>
        <taxon>Eucestoda</taxon>
        <taxon>Cyclophyllidea</taxon>
        <taxon>Mesocestoididae</taxon>
        <taxon>Mesocestoides</taxon>
    </lineage>
</organism>
<name>A0A5K3FJW5_MESCO</name>
<evidence type="ECO:0000313" key="2">
    <source>
        <dbReference type="WBParaSite" id="MCU_007923-RC"/>
    </source>
</evidence>
<feature type="region of interest" description="Disordered" evidence="1">
    <location>
        <begin position="1"/>
        <end position="20"/>
    </location>
</feature>
<reference evidence="2" key="1">
    <citation type="submission" date="2019-11" db="UniProtKB">
        <authorList>
            <consortium name="WormBaseParasite"/>
        </authorList>
    </citation>
    <scope>IDENTIFICATION</scope>
</reference>
<evidence type="ECO:0000256" key="1">
    <source>
        <dbReference type="SAM" id="MobiDB-lite"/>
    </source>
</evidence>
<dbReference type="SUPFAM" id="SSF46966">
    <property type="entry name" value="Spectrin repeat"/>
    <property type="match status" value="1"/>
</dbReference>
<accession>A0A5K3FJW5</accession>